<name>A0ABT3PS81_9BACT</name>
<organism evidence="2 3">
    <name type="scientific">Fodinibius salsisoli</name>
    <dbReference type="NCBI Taxonomy" id="2820877"/>
    <lineage>
        <taxon>Bacteria</taxon>
        <taxon>Pseudomonadati</taxon>
        <taxon>Balneolota</taxon>
        <taxon>Balneolia</taxon>
        <taxon>Balneolales</taxon>
        <taxon>Balneolaceae</taxon>
        <taxon>Fodinibius</taxon>
    </lineage>
</organism>
<dbReference type="RefSeq" id="WP_265767531.1">
    <property type="nucleotide sequence ID" value="NZ_JAGGJA010000016.1"/>
</dbReference>
<proteinExistence type="predicted"/>
<keyword evidence="1" id="KW-0472">Membrane</keyword>
<evidence type="ECO:0000313" key="3">
    <source>
        <dbReference type="Proteomes" id="UP001207918"/>
    </source>
</evidence>
<keyword evidence="1" id="KW-1133">Transmembrane helix</keyword>
<sequence length="45" mass="5089">MDIFRPDKDGFSLFSPKMMLFIFVTSLIIGSFFVQMSMGICPVPP</sequence>
<gene>
    <name evidence="2" type="ORF">J6I44_17830</name>
</gene>
<evidence type="ECO:0000313" key="2">
    <source>
        <dbReference type="EMBL" id="MCW9708724.1"/>
    </source>
</evidence>
<evidence type="ECO:0000256" key="1">
    <source>
        <dbReference type="SAM" id="Phobius"/>
    </source>
</evidence>
<accession>A0ABT3PS81</accession>
<keyword evidence="1" id="KW-0812">Transmembrane</keyword>
<protein>
    <submittedName>
        <fullName evidence="2">Uncharacterized protein</fullName>
    </submittedName>
</protein>
<dbReference type="EMBL" id="JAGGJA010000016">
    <property type="protein sequence ID" value="MCW9708724.1"/>
    <property type="molecule type" value="Genomic_DNA"/>
</dbReference>
<dbReference type="Proteomes" id="UP001207918">
    <property type="component" value="Unassembled WGS sequence"/>
</dbReference>
<keyword evidence="3" id="KW-1185">Reference proteome</keyword>
<comment type="caution">
    <text evidence="2">The sequence shown here is derived from an EMBL/GenBank/DDBJ whole genome shotgun (WGS) entry which is preliminary data.</text>
</comment>
<reference evidence="2 3" key="1">
    <citation type="submission" date="2021-03" db="EMBL/GenBank/DDBJ databases">
        <title>Aliifodinibius sp. nov., a new bacterium isolated from saline soil.</title>
        <authorList>
            <person name="Galisteo C."/>
            <person name="De La Haba R."/>
            <person name="Sanchez-Porro C."/>
            <person name="Ventosa A."/>
        </authorList>
    </citation>
    <scope>NUCLEOTIDE SEQUENCE [LARGE SCALE GENOMIC DNA]</scope>
    <source>
        <strain evidence="2 3">1BSP15-2V2</strain>
    </source>
</reference>
<feature type="transmembrane region" description="Helical" evidence="1">
    <location>
        <begin position="20"/>
        <end position="40"/>
    </location>
</feature>